<dbReference type="Gene3D" id="3.90.79.10">
    <property type="entry name" value="Nucleoside Triphosphate Pyrophosphohydrolase"/>
    <property type="match status" value="1"/>
</dbReference>
<dbReference type="EC" id="3.6.1.13" evidence="3"/>
<accession>A0ABV7TM07</accession>
<evidence type="ECO:0000313" key="14">
    <source>
        <dbReference type="EMBL" id="MFC3615995.1"/>
    </source>
</evidence>
<keyword evidence="7" id="KW-0460">Magnesium</keyword>
<feature type="domain" description="Nudix hydrolase" evidence="13">
    <location>
        <begin position="218"/>
        <end position="357"/>
    </location>
</feature>
<evidence type="ECO:0000256" key="12">
    <source>
        <dbReference type="ARBA" id="ARBA00049546"/>
    </source>
</evidence>
<dbReference type="PANTHER" id="PTHR11839">
    <property type="entry name" value="UDP/ADP-SUGAR PYROPHOSPHATASE"/>
    <property type="match status" value="1"/>
</dbReference>
<evidence type="ECO:0000256" key="9">
    <source>
        <dbReference type="ARBA" id="ARBA00030162"/>
    </source>
</evidence>
<dbReference type="Proteomes" id="UP001595629">
    <property type="component" value="Unassembled WGS sequence"/>
</dbReference>
<dbReference type="InterPro" id="IPR036568">
    <property type="entry name" value="GGCT-like_sf"/>
</dbReference>
<evidence type="ECO:0000256" key="4">
    <source>
        <dbReference type="ARBA" id="ARBA00013297"/>
    </source>
</evidence>
<comment type="cofactor">
    <cofactor evidence="1">
        <name>Mg(2+)</name>
        <dbReference type="ChEBI" id="CHEBI:18420"/>
    </cofactor>
</comment>
<evidence type="ECO:0000256" key="11">
    <source>
        <dbReference type="ARBA" id="ARBA00033056"/>
    </source>
</evidence>
<dbReference type="RefSeq" id="WP_386737270.1">
    <property type="nucleotide sequence ID" value="NZ_JBHRXI010000025.1"/>
</dbReference>
<dbReference type="InterPro" id="IPR009288">
    <property type="entry name" value="AIG2-like_dom"/>
</dbReference>
<evidence type="ECO:0000256" key="3">
    <source>
        <dbReference type="ARBA" id="ARBA00012453"/>
    </source>
</evidence>
<dbReference type="PROSITE" id="PS51462">
    <property type="entry name" value="NUDIX"/>
    <property type="match status" value="1"/>
</dbReference>
<keyword evidence="5" id="KW-0479">Metal-binding</keyword>
<dbReference type="NCBIfam" id="TIGR00052">
    <property type="entry name" value="nudix-type nucleoside diphosphatase, YffH/AdpP family"/>
    <property type="match status" value="1"/>
</dbReference>
<evidence type="ECO:0000256" key="2">
    <source>
        <dbReference type="ARBA" id="ARBA00007482"/>
    </source>
</evidence>
<dbReference type="Pfam" id="PF00293">
    <property type="entry name" value="NUDIX"/>
    <property type="match status" value="1"/>
</dbReference>
<evidence type="ECO:0000256" key="1">
    <source>
        <dbReference type="ARBA" id="ARBA00001946"/>
    </source>
</evidence>
<evidence type="ECO:0000256" key="5">
    <source>
        <dbReference type="ARBA" id="ARBA00022723"/>
    </source>
</evidence>
<organism evidence="14 15">
    <name type="scientific">Lutimaribacter marinistellae</name>
    <dbReference type="NCBI Taxonomy" id="1820329"/>
    <lineage>
        <taxon>Bacteria</taxon>
        <taxon>Pseudomonadati</taxon>
        <taxon>Pseudomonadota</taxon>
        <taxon>Alphaproteobacteria</taxon>
        <taxon>Rhodobacterales</taxon>
        <taxon>Roseobacteraceae</taxon>
        <taxon>Lutimaribacter</taxon>
    </lineage>
</organism>
<dbReference type="InterPro" id="IPR015797">
    <property type="entry name" value="NUDIX_hydrolase-like_dom_sf"/>
</dbReference>
<keyword evidence="15" id="KW-1185">Reference proteome</keyword>
<comment type="function">
    <text evidence="8">Acts on ADP-mannose and ADP-glucose as well as ADP-ribose. Prevents glycogen biosynthesis. The reaction catalyzed by this enzyme is a limiting step of the gluconeogenic process.</text>
</comment>
<dbReference type="Pfam" id="PF06094">
    <property type="entry name" value="GGACT"/>
    <property type="match status" value="1"/>
</dbReference>
<dbReference type="InterPro" id="IPR013024">
    <property type="entry name" value="GGCT-like"/>
</dbReference>
<dbReference type="InterPro" id="IPR000086">
    <property type="entry name" value="NUDIX_hydrolase_dom"/>
</dbReference>
<dbReference type="SUPFAM" id="SSF55811">
    <property type="entry name" value="Nudix"/>
    <property type="match status" value="1"/>
</dbReference>
<reference evidence="15" key="1">
    <citation type="journal article" date="2019" name="Int. J. Syst. Evol. Microbiol.">
        <title>The Global Catalogue of Microorganisms (GCM) 10K type strain sequencing project: providing services to taxonomists for standard genome sequencing and annotation.</title>
        <authorList>
            <consortium name="The Broad Institute Genomics Platform"/>
            <consortium name="The Broad Institute Genome Sequencing Center for Infectious Disease"/>
            <person name="Wu L."/>
            <person name="Ma J."/>
        </authorList>
    </citation>
    <scope>NUCLEOTIDE SEQUENCE [LARGE SCALE GENOMIC DNA]</scope>
    <source>
        <strain evidence="15">KCTC 42911</strain>
    </source>
</reference>
<evidence type="ECO:0000256" key="6">
    <source>
        <dbReference type="ARBA" id="ARBA00022801"/>
    </source>
</evidence>
<keyword evidence="6" id="KW-0378">Hydrolase</keyword>
<sequence>MADLFFYGTLRYPPLLSLVLGRDAVDIEMVEARLDGHAVFSVRGEDFPMIGQTVGGQAQGLLVSGLSDEDVERLRFYEGGFDFDLDPRGVVTSSGEVRSARVFFPDVELWEPDGPWSLDGWIERWGRVTLYAAEEMMAYFGRLETDDVLRNFPAVRMRACSREAASMRPSGARVVASDVRMIGRRRIGMSFFGLDEFSLSHRLHDGRMSEVMQRSALMTAQASVVLPYDPVADTVLLVEQFRAPVYIAGDPNPWVWEPVAGFVDPGESPEEAAHREASEEAHLQLKRLERAGGCYSSSGSSTEYLHLFVGIAELERTVSGVGAEGEGEDIRSAILSFDDLMSRVDGGEVNDLPLLSLALWLARHRPRLREHAGR</sequence>
<evidence type="ECO:0000259" key="13">
    <source>
        <dbReference type="PROSITE" id="PS51462"/>
    </source>
</evidence>
<dbReference type="Gene3D" id="3.10.490.10">
    <property type="entry name" value="Gamma-glutamyl cyclotransferase-like"/>
    <property type="match status" value="1"/>
</dbReference>
<evidence type="ECO:0000313" key="15">
    <source>
        <dbReference type="Proteomes" id="UP001595629"/>
    </source>
</evidence>
<comment type="catalytic activity">
    <reaction evidence="12">
        <text>ADP-D-ribose + H2O = D-ribose 5-phosphate + AMP + 2 H(+)</text>
        <dbReference type="Rhea" id="RHEA:10412"/>
        <dbReference type="ChEBI" id="CHEBI:15377"/>
        <dbReference type="ChEBI" id="CHEBI:15378"/>
        <dbReference type="ChEBI" id="CHEBI:57967"/>
        <dbReference type="ChEBI" id="CHEBI:78346"/>
        <dbReference type="ChEBI" id="CHEBI:456215"/>
        <dbReference type="EC" id="3.6.1.13"/>
    </reaction>
</comment>
<protein>
    <recommendedName>
        <fullName evidence="4">ADP-ribose pyrophosphatase</fullName>
        <ecNumber evidence="3">3.6.1.13</ecNumber>
    </recommendedName>
    <alternativeName>
        <fullName evidence="9">ADP-ribose diphosphatase</fullName>
    </alternativeName>
    <alternativeName>
        <fullName evidence="11">ADP-ribose phosphohydrolase</fullName>
    </alternativeName>
    <alternativeName>
        <fullName evidence="10">Adenosine diphosphoribose pyrophosphatase</fullName>
    </alternativeName>
</protein>
<evidence type="ECO:0000256" key="7">
    <source>
        <dbReference type="ARBA" id="ARBA00022842"/>
    </source>
</evidence>
<dbReference type="PANTHER" id="PTHR11839:SF5">
    <property type="entry name" value="ADP-RIBOSE PYROPHOSPHATASE"/>
    <property type="match status" value="1"/>
</dbReference>
<dbReference type="SUPFAM" id="SSF110857">
    <property type="entry name" value="Gamma-glutamyl cyclotransferase-like"/>
    <property type="match status" value="1"/>
</dbReference>
<comment type="similarity">
    <text evidence="2">Belongs to the Nudix hydrolase family. NudF subfamily.</text>
</comment>
<dbReference type="CDD" id="cd06661">
    <property type="entry name" value="GGCT_like"/>
    <property type="match status" value="1"/>
</dbReference>
<dbReference type="InterPro" id="IPR004385">
    <property type="entry name" value="NDP_pyrophosphatase"/>
</dbReference>
<proteinExistence type="inferred from homology"/>
<dbReference type="EMBL" id="JBHRXI010000025">
    <property type="protein sequence ID" value="MFC3615995.1"/>
    <property type="molecule type" value="Genomic_DNA"/>
</dbReference>
<dbReference type="InterPro" id="IPR020084">
    <property type="entry name" value="NUDIX_hydrolase_CS"/>
</dbReference>
<name>A0ABV7TM07_9RHOB</name>
<gene>
    <name evidence="14" type="ORF">ACFORG_19755</name>
</gene>
<comment type="caution">
    <text evidence="14">The sequence shown here is derived from an EMBL/GenBank/DDBJ whole genome shotgun (WGS) entry which is preliminary data.</text>
</comment>
<dbReference type="PROSITE" id="PS00893">
    <property type="entry name" value="NUDIX_BOX"/>
    <property type="match status" value="1"/>
</dbReference>
<evidence type="ECO:0000256" key="8">
    <source>
        <dbReference type="ARBA" id="ARBA00025164"/>
    </source>
</evidence>
<evidence type="ECO:0000256" key="10">
    <source>
        <dbReference type="ARBA" id="ARBA00030308"/>
    </source>
</evidence>